<keyword evidence="2" id="KW-0695">RNA-directed DNA polymerase</keyword>
<proteinExistence type="predicted"/>
<keyword evidence="3" id="KW-1185">Reference proteome</keyword>
<dbReference type="EMBL" id="BQNB010012364">
    <property type="protein sequence ID" value="GJT02640.1"/>
    <property type="molecule type" value="Genomic_DNA"/>
</dbReference>
<organism evidence="2 3">
    <name type="scientific">Tanacetum coccineum</name>
    <dbReference type="NCBI Taxonomy" id="301880"/>
    <lineage>
        <taxon>Eukaryota</taxon>
        <taxon>Viridiplantae</taxon>
        <taxon>Streptophyta</taxon>
        <taxon>Embryophyta</taxon>
        <taxon>Tracheophyta</taxon>
        <taxon>Spermatophyta</taxon>
        <taxon>Magnoliopsida</taxon>
        <taxon>eudicotyledons</taxon>
        <taxon>Gunneridae</taxon>
        <taxon>Pentapetalae</taxon>
        <taxon>asterids</taxon>
        <taxon>campanulids</taxon>
        <taxon>Asterales</taxon>
        <taxon>Asteraceae</taxon>
        <taxon>Asteroideae</taxon>
        <taxon>Anthemideae</taxon>
        <taxon>Anthemidinae</taxon>
        <taxon>Tanacetum</taxon>
    </lineage>
</organism>
<comment type="caution">
    <text evidence="2">The sequence shown here is derived from an EMBL/GenBank/DDBJ whole genome shotgun (WGS) entry which is preliminary data.</text>
</comment>
<gene>
    <name evidence="2" type="ORF">Tco_0823809</name>
</gene>
<dbReference type="GO" id="GO:0003964">
    <property type="term" value="F:RNA-directed DNA polymerase activity"/>
    <property type="evidence" value="ECO:0007669"/>
    <property type="project" value="UniProtKB-KW"/>
</dbReference>
<keyword evidence="1" id="KW-0175">Coiled coil</keyword>
<dbReference type="Proteomes" id="UP001151760">
    <property type="component" value="Unassembled WGS sequence"/>
</dbReference>
<sequence length="176" mass="19520">MCWTTPSGLCDPRDTRGIVQHACRTTVCGGQGHAWGIDIASPFPEGPGKVKLLIVAMDYFMKWIEAKAVATITDNQKWQTGAWGEGIKARLGEGNKNWIEELPPGPCAITMIKSSHCDTPFSLTYGTEAVIPAEIRMPTYRTAVVDVVHNNEELRLNLDLLEERRKRASIREAKAK</sequence>
<evidence type="ECO:0000313" key="2">
    <source>
        <dbReference type="EMBL" id="GJT02640.1"/>
    </source>
</evidence>
<protein>
    <submittedName>
        <fullName evidence="2">Reverse transcriptase domain-containing protein</fullName>
    </submittedName>
</protein>
<dbReference type="PANTHER" id="PTHR48475:SF2">
    <property type="entry name" value="RIBONUCLEASE H"/>
    <property type="match status" value="1"/>
</dbReference>
<reference evidence="2" key="2">
    <citation type="submission" date="2022-01" db="EMBL/GenBank/DDBJ databases">
        <authorList>
            <person name="Yamashiro T."/>
            <person name="Shiraishi A."/>
            <person name="Satake H."/>
            <person name="Nakayama K."/>
        </authorList>
    </citation>
    <scope>NUCLEOTIDE SEQUENCE</scope>
</reference>
<evidence type="ECO:0000313" key="3">
    <source>
        <dbReference type="Proteomes" id="UP001151760"/>
    </source>
</evidence>
<evidence type="ECO:0000256" key="1">
    <source>
        <dbReference type="SAM" id="Coils"/>
    </source>
</evidence>
<dbReference type="PANTHER" id="PTHR48475">
    <property type="entry name" value="RIBONUCLEASE H"/>
    <property type="match status" value="1"/>
</dbReference>
<feature type="coiled-coil region" evidence="1">
    <location>
        <begin position="144"/>
        <end position="171"/>
    </location>
</feature>
<reference evidence="2" key="1">
    <citation type="journal article" date="2022" name="Int. J. Mol. Sci.">
        <title>Draft Genome of Tanacetum Coccineum: Genomic Comparison of Closely Related Tanacetum-Family Plants.</title>
        <authorList>
            <person name="Yamashiro T."/>
            <person name="Shiraishi A."/>
            <person name="Nakayama K."/>
            <person name="Satake H."/>
        </authorList>
    </citation>
    <scope>NUCLEOTIDE SEQUENCE</scope>
</reference>
<keyword evidence="2" id="KW-0808">Transferase</keyword>
<accession>A0ABQ5AJ18</accession>
<name>A0ABQ5AJ18_9ASTR</name>
<keyword evidence="2" id="KW-0548">Nucleotidyltransferase</keyword>